<proteinExistence type="predicted"/>
<dbReference type="AlphaFoldDB" id="A0A382W391"/>
<evidence type="ECO:0000256" key="1">
    <source>
        <dbReference type="SAM" id="Phobius"/>
    </source>
</evidence>
<gene>
    <name evidence="2" type="ORF">METZ01_LOCUS405609</name>
</gene>
<feature type="non-terminal residue" evidence="2">
    <location>
        <position position="62"/>
    </location>
</feature>
<accession>A0A382W391</accession>
<sequence length="62" mass="6518">VEPGSTVTGFDLGAAGGVGVGLILLLAVVLVAVIIISYRWMPEEQTSARKGMLVFLRLTFLA</sequence>
<keyword evidence="1" id="KW-0812">Transmembrane</keyword>
<protein>
    <submittedName>
        <fullName evidence="2">Uncharacterized protein</fullName>
    </submittedName>
</protein>
<name>A0A382W391_9ZZZZ</name>
<evidence type="ECO:0000313" key="2">
    <source>
        <dbReference type="EMBL" id="SVD52755.1"/>
    </source>
</evidence>
<organism evidence="2">
    <name type="scientific">marine metagenome</name>
    <dbReference type="NCBI Taxonomy" id="408172"/>
    <lineage>
        <taxon>unclassified sequences</taxon>
        <taxon>metagenomes</taxon>
        <taxon>ecological metagenomes</taxon>
    </lineage>
</organism>
<keyword evidence="1" id="KW-0472">Membrane</keyword>
<feature type="transmembrane region" description="Helical" evidence="1">
    <location>
        <begin position="12"/>
        <end position="40"/>
    </location>
</feature>
<reference evidence="2" key="1">
    <citation type="submission" date="2018-05" db="EMBL/GenBank/DDBJ databases">
        <authorList>
            <person name="Lanie J.A."/>
            <person name="Ng W.-L."/>
            <person name="Kazmierczak K.M."/>
            <person name="Andrzejewski T.M."/>
            <person name="Davidsen T.M."/>
            <person name="Wayne K.J."/>
            <person name="Tettelin H."/>
            <person name="Glass J.I."/>
            <person name="Rusch D."/>
            <person name="Podicherti R."/>
            <person name="Tsui H.-C.T."/>
            <person name="Winkler M.E."/>
        </authorList>
    </citation>
    <scope>NUCLEOTIDE SEQUENCE</scope>
</reference>
<feature type="non-terminal residue" evidence="2">
    <location>
        <position position="1"/>
    </location>
</feature>
<keyword evidence="1" id="KW-1133">Transmembrane helix</keyword>
<dbReference type="EMBL" id="UINC01156376">
    <property type="protein sequence ID" value="SVD52755.1"/>
    <property type="molecule type" value="Genomic_DNA"/>
</dbReference>